<protein>
    <submittedName>
        <fullName evidence="1">Uncharacterized protein</fullName>
    </submittedName>
</protein>
<evidence type="ECO:0000313" key="1">
    <source>
        <dbReference type="EMBL" id="SHI01716.1"/>
    </source>
</evidence>
<dbReference type="Proteomes" id="UP000189796">
    <property type="component" value="Chromosome I"/>
</dbReference>
<evidence type="ECO:0000313" key="2">
    <source>
        <dbReference type="Proteomes" id="UP000189796"/>
    </source>
</evidence>
<organism evidence="1 2">
    <name type="scientific">Bradyrhizobium erythrophlei</name>
    <dbReference type="NCBI Taxonomy" id="1437360"/>
    <lineage>
        <taxon>Bacteria</taxon>
        <taxon>Pseudomonadati</taxon>
        <taxon>Pseudomonadota</taxon>
        <taxon>Alphaproteobacteria</taxon>
        <taxon>Hyphomicrobiales</taxon>
        <taxon>Nitrobacteraceae</taxon>
        <taxon>Bradyrhizobium</taxon>
    </lineage>
</organism>
<sequence>MAAPASWFETALARLLSMRRRSEAVIPGRECNERTRNDERLSSLPGLTRQSILFRKLMDARVKPAHDDRAFHASNMITLRTVLPAFIAAKPSLISDSFSFAEIQSSRCNRPRM</sequence>
<accession>A0A1M5XPM7</accession>
<reference evidence="1 2" key="1">
    <citation type="submission" date="2016-11" db="EMBL/GenBank/DDBJ databases">
        <authorList>
            <person name="Jaros S."/>
            <person name="Januszkiewicz K."/>
            <person name="Wedrychowicz H."/>
        </authorList>
    </citation>
    <scope>NUCLEOTIDE SEQUENCE [LARGE SCALE GENOMIC DNA]</scope>
    <source>
        <strain evidence="1 2">GAS138</strain>
    </source>
</reference>
<gene>
    <name evidence="1" type="ORF">SAMN05443248_7510</name>
</gene>
<name>A0A1M5XPM7_9BRAD</name>
<dbReference type="AlphaFoldDB" id="A0A1M5XPM7"/>
<dbReference type="EMBL" id="LT670817">
    <property type="protein sequence ID" value="SHI01716.1"/>
    <property type="molecule type" value="Genomic_DNA"/>
</dbReference>
<proteinExistence type="predicted"/>